<name>A0A225UHH8_9STRA</name>
<feature type="region of interest" description="Disordered" evidence="1">
    <location>
        <begin position="1"/>
        <end position="53"/>
    </location>
</feature>
<evidence type="ECO:0000256" key="1">
    <source>
        <dbReference type="SAM" id="MobiDB-lite"/>
    </source>
</evidence>
<accession>A0A225UHH8</accession>
<sequence length="70" mass="8117">MLKAPAPEKTGRRKPGPLDPNNEEGPHRPTSPRMVSRQIQHINSNKTRSRRESVQVDNRWVVPYNPYLCQ</sequence>
<reference evidence="3" key="1">
    <citation type="submission" date="2017-03" db="EMBL/GenBank/DDBJ databases">
        <title>Phytopthora megakarya and P. palmivora, two closely related causual agents of cacao black pod achieved similar genome size and gene model numbers by different mechanisms.</title>
        <authorList>
            <person name="Ali S."/>
            <person name="Shao J."/>
            <person name="Larry D.J."/>
            <person name="Kronmiller B."/>
            <person name="Shen D."/>
            <person name="Strem M.D."/>
            <person name="Melnick R.L."/>
            <person name="Guiltinan M.J."/>
            <person name="Tyler B.M."/>
            <person name="Meinhardt L.W."/>
            <person name="Bailey B.A."/>
        </authorList>
    </citation>
    <scope>NUCLEOTIDE SEQUENCE [LARGE SCALE GENOMIC DNA]</scope>
    <source>
        <strain evidence="3">zdho120</strain>
    </source>
</reference>
<comment type="caution">
    <text evidence="2">The sequence shown here is derived from an EMBL/GenBank/DDBJ whole genome shotgun (WGS) entry which is preliminary data.</text>
</comment>
<evidence type="ECO:0000313" key="2">
    <source>
        <dbReference type="EMBL" id="OWY92468.1"/>
    </source>
</evidence>
<proteinExistence type="predicted"/>
<organism evidence="2 3">
    <name type="scientific">Phytophthora megakarya</name>
    <dbReference type="NCBI Taxonomy" id="4795"/>
    <lineage>
        <taxon>Eukaryota</taxon>
        <taxon>Sar</taxon>
        <taxon>Stramenopiles</taxon>
        <taxon>Oomycota</taxon>
        <taxon>Peronosporomycetes</taxon>
        <taxon>Peronosporales</taxon>
        <taxon>Peronosporaceae</taxon>
        <taxon>Phytophthora</taxon>
    </lineage>
</organism>
<evidence type="ECO:0000313" key="3">
    <source>
        <dbReference type="Proteomes" id="UP000198211"/>
    </source>
</evidence>
<dbReference type="Proteomes" id="UP000198211">
    <property type="component" value="Unassembled WGS sequence"/>
</dbReference>
<gene>
    <name evidence="2" type="ORF">PHMEG_00038527</name>
</gene>
<dbReference type="EMBL" id="NBNE01017996">
    <property type="protein sequence ID" value="OWY92468.1"/>
    <property type="molecule type" value="Genomic_DNA"/>
</dbReference>
<feature type="compositionally biased region" description="Polar residues" evidence="1">
    <location>
        <begin position="37"/>
        <end position="46"/>
    </location>
</feature>
<protein>
    <submittedName>
        <fullName evidence="2">Uncharacterized protein</fullName>
    </submittedName>
</protein>
<keyword evidence="3" id="KW-1185">Reference proteome</keyword>
<feature type="non-terminal residue" evidence="2">
    <location>
        <position position="70"/>
    </location>
</feature>
<dbReference type="AlphaFoldDB" id="A0A225UHH8"/>